<dbReference type="Proteomes" id="UP000555828">
    <property type="component" value="Unassembled WGS sequence"/>
</dbReference>
<evidence type="ECO:0000313" key="26">
    <source>
        <dbReference type="Proteomes" id="UP000555828"/>
    </source>
</evidence>
<evidence type="ECO:0000256" key="19">
    <source>
        <dbReference type="ARBA" id="ARBA00031825"/>
    </source>
</evidence>
<evidence type="ECO:0000256" key="7">
    <source>
        <dbReference type="ARBA" id="ARBA00019373"/>
    </source>
</evidence>
<keyword evidence="16" id="KW-0594">Phospholipid biosynthesis</keyword>
<dbReference type="Pfam" id="PF01148">
    <property type="entry name" value="CTP_transf_1"/>
    <property type="match status" value="1"/>
</dbReference>
<evidence type="ECO:0000256" key="5">
    <source>
        <dbReference type="ARBA" id="ARBA00010185"/>
    </source>
</evidence>
<keyword evidence="13 24" id="KW-1133">Transmembrane helix</keyword>
<gene>
    <name evidence="25" type="ORF">HNP65_000224</name>
</gene>
<dbReference type="GO" id="GO:0016024">
    <property type="term" value="P:CDP-diacylglycerol biosynthetic process"/>
    <property type="evidence" value="ECO:0007669"/>
    <property type="project" value="TreeGrafter"/>
</dbReference>
<evidence type="ECO:0000256" key="24">
    <source>
        <dbReference type="SAM" id="Phobius"/>
    </source>
</evidence>
<dbReference type="GO" id="GO:0005886">
    <property type="term" value="C:plasma membrane"/>
    <property type="evidence" value="ECO:0007669"/>
    <property type="project" value="UniProtKB-SubCell"/>
</dbReference>
<dbReference type="PANTHER" id="PTHR46382:SF1">
    <property type="entry name" value="PHOSPHATIDATE CYTIDYLYLTRANSFERASE"/>
    <property type="match status" value="1"/>
</dbReference>
<feature type="transmembrane region" description="Helical" evidence="24">
    <location>
        <begin position="176"/>
        <end position="194"/>
    </location>
</feature>
<comment type="subcellular location">
    <subcellularLocation>
        <location evidence="2">Cell membrane</location>
        <topology evidence="2">Multi-pass membrane protein</topology>
    </subcellularLocation>
</comment>
<dbReference type="EMBL" id="JACHEX010000001">
    <property type="protein sequence ID" value="MBB6061802.1"/>
    <property type="molecule type" value="Genomic_DNA"/>
</dbReference>
<evidence type="ECO:0000256" key="1">
    <source>
        <dbReference type="ARBA" id="ARBA00001698"/>
    </source>
</evidence>
<keyword evidence="9" id="KW-0444">Lipid biosynthesis</keyword>
<name>A0A841GE29_9BACT</name>
<evidence type="ECO:0000256" key="6">
    <source>
        <dbReference type="ARBA" id="ARBA00012487"/>
    </source>
</evidence>
<feature type="transmembrane region" description="Helical" evidence="24">
    <location>
        <begin position="246"/>
        <end position="266"/>
    </location>
</feature>
<dbReference type="RefSeq" id="WP_184618559.1">
    <property type="nucleotide sequence ID" value="NZ_JACHEX010000001.1"/>
</dbReference>
<dbReference type="PROSITE" id="PS51257">
    <property type="entry name" value="PROKAR_LIPOPROTEIN"/>
    <property type="match status" value="1"/>
</dbReference>
<evidence type="ECO:0000256" key="10">
    <source>
        <dbReference type="ARBA" id="ARBA00022679"/>
    </source>
</evidence>
<evidence type="ECO:0000313" key="25">
    <source>
        <dbReference type="EMBL" id="MBB6061802.1"/>
    </source>
</evidence>
<comment type="pathway">
    <text evidence="3">Phospholipid metabolism; CDP-diacylglycerol biosynthesis; CDP-diacylglycerol from sn-glycerol 3-phosphate: step 3/3.</text>
</comment>
<keyword evidence="8" id="KW-1003">Cell membrane</keyword>
<keyword evidence="10 25" id="KW-0808">Transferase</keyword>
<evidence type="ECO:0000256" key="9">
    <source>
        <dbReference type="ARBA" id="ARBA00022516"/>
    </source>
</evidence>
<evidence type="ECO:0000256" key="22">
    <source>
        <dbReference type="ARBA" id="ARBA00032743"/>
    </source>
</evidence>
<evidence type="ECO:0000256" key="14">
    <source>
        <dbReference type="ARBA" id="ARBA00023098"/>
    </source>
</evidence>
<comment type="pathway">
    <text evidence="4">Lipid metabolism.</text>
</comment>
<feature type="transmembrane region" description="Helical" evidence="24">
    <location>
        <begin position="7"/>
        <end position="26"/>
    </location>
</feature>
<proteinExistence type="inferred from homology"/>
<feature type="transmembrane region" description="Helical" evidence="24">
    <location>
        <begin position="83"/>
        <end position="99"/>
    </location>
</feature>
<evidence type="ECO:0000256" key="2">
    <source>
        <dbReference type="ARBA" id="ARBA00004651"/>
    </source>
</evidence>
<accession>A0A841GE29</accession>
<keyword evidence="11 24" id="KW-0812">Transmembrane</keyword>
<evidence type="ECO:0000256" key="12">
    <source>
        <dbReference type="ARBA" id="ARBA00022695"/>
    </source>
</evidence>
<feature type="transmembrane region" description="Helical" evidence="24">
    <location>
        <begin position="56"/>
        <end position="77"/>
    </location>
</feature>
<comment type="caution">
    <text evidence="25">The sequence shown here is derived from an EMBL/GenBank/DDBJ whole genome shotgun (WGS) entry which is preliminary data.</text>
</comment>
<keyword evidence="15 24" id="KW-0472">Membrane</keyword>
<comment type="catalytic activity">
    <reaction evidence="1">
        <text>a 1,2-diacyl-sn-glycero-3-phosphate + CTP + H(+) = a CDP-1,2-diacyl-sn-glycerol + diphosphate</text>
        <dbReference type="Rhea" id="RHEA:16229"/>
        <dbReference type="ChEBI" id="CHEBI:15378"/>
        <dbReference type="ChEBI" id="CHEBI:33019"/>
        <dbReference type="ChEBI" id="CHEBI:37563"/>
        <dbReference type="ChEBI" id="CHEBI:58332"/>
        <dbReference type="ChEBI" id="CHEBI:58608"/>
        <dbReference type="EC" id="2.7.7.41"/>
    </reaction>
</comment>
<keyword evidence="26" id="KW-1185">Reference proteome</keyword>
<organism evidence="25 26">
    <name type="scientific">Thermosipho japonicus</name>
    <dbReference type="NCBI Taxonomy" id="90323"/>
    <lineage>
        <taxon>Bacteria</taxon>
        <taxon>Thermotogati</taxon>
        <taxon>Thermotogota</taxon>
        <taxon>Thermotogae</taxon>
        <taxon>Thermotogales</taxon>
        <taxon>Fervidobacteriaceae</taxon>
        <taxon>Thermosipho</taxon>
    </lineage>
</organism>
<reference evidence="25 26" key="1">
    <citation type="submission" date="2020-08" db="EMBL/GenBank/DDBJ databases">
        <title>Genomic Encyclopedia of Type Strains, Phase IV (KMG-IV): sequencing the most valuable type-strain genomes for metagenomic binning, comparative biology and taxonomic classification.</title>
        <authorList>
            <person name="Goeker M."/>
        </authorList>
    </citation>
    <scope>NUCLEOTIDE SEQUENCE [LARGE SCALE GENOMIC DNA]</scope>
    <source>
        <strain evidence="25 26">DSM 13481</strain>
    </source>
</reference>
<evidence type="ECO:0000256" key="21">
    <source>
        <dbReference type="ARBA" id="ARBA00032396"/>
    </source>
</evidence>
<keyword evidence="12 25" id="KW-0548">Nucleotidyltransferase</keyword>
<evidence type="ECO:0000256" key="20">
    <source>
        <dbReference type="ARBA" id="ARBA00032253"/>
    </source>
</evidence>
<feature type="transmembrane region" description="Helical" evidence="24">
    <location>
        <begin position="206"/>
        <end position="225"/>
    </location>
</feature>
<evidence type="ECO:0000256" key="16">
    <source>
        <dbReference type="ARBA" id="ARBA00023209"/>
    </source>
</evidence>
<evidence type="ECO:0000256" key="3">
    <source>
        <dbReference type="ARBA" id="ARBA00005119"/>
    </source>
</evidence>
<comment type="similarity">
    <text evidence="5">Belongs to the CDS family.</text>
</comment>
<keyword evidence="14" id="KW-0443">Lipid metabolism</keyword>
<dbReference type="EC" id="2.7.7.41" evidence="6"/>
<dbReference type="GO" id="GO:0004605">
    <property type="term" value="F:phosphatidate cytidylyltransferase activity"/>
    <property type="evidence" value="ECO:0007669"/>
    <property type="project" value="UniProtKB-EC"/>
</dbReference>
<keyword evidence="17" id="KW-1208">Phospholipid metabolism</keyword>
<evidence type="ECO:0000256" key="8">
    <source>
        <dbReference type="ARBA" id="ARBA00022475"/>
    </source>
</evidence>
<feature type="transmembrane region" description="Helical" evidence="24">
    <location>
        <begin position="133"/>
        <end position="155"/>
    </location>
</feature>
<evidence type="ECO:0000256" key="11">
    <source>
        <dbReference type="ARBA" id="ARBA00022692"/>
    </source>
</evidence>
<dbReference type="PANTHER" id="PTHR46382">
    <property type="entry name" value="PHOSPHATIDATE CYTIDYLYLTRANSFERASE"/>
    <property type="match status" value="1"/>
</dbReference>
<evidence type="ECO:0000256" key="15">
    <source>
        <dbReference type="ARBA" id="ARBA00023136"/>
    </source>
</evidence>
<evidence type="ECO:0000256" key="13">
    <source>
        <dbReference type="ARBA" id="ARBA00022989"/>
    </source>
</evidence>
<evidence type="ECO:0000256" key="18">
    <source>
        <dbReference type="ARBA" id="ARBA00029893"/>
    </source>
</evidence>
<feature type="transmembrane region" description="Helical" evidence="24">
    <location>
        <begin position="108"/>
        <end position="127"/>
    </location>
</feature>
<evidence type="ECO:0000256" key="23">
    <source>
        <dbReference type="ARBA" id="ARBA00033406"/>
    </source>
</evidence>
<protein>
    <recommendedName>
        <fullName evidence="7">Phosphatidate cytidylyltransferase</fullName>
        <ecNumber evidence="6">2.7.7.41</ecNumber>
    </recommendedName>
    <alternativeName>
        <fullName evidence="20">CDP-DAG synthase</fullName>
    </alternativeName>
    <alternativeName>
        <fullName evidence="22">CDP-DG synthase</fullName>
    </alternativeName>
    <alternativeName>
        <fullName evidence="18">CDP-diacylglycerol synthase</fullName>
    </alternativeName>
    <alternativeName>
        <fullName evidence="21">CDP-diglyceride pyrophosphorylase</fullName>
    </alternativeName>
    <alternativeName>
        <fullName evidence="23">CDP-diglyceride synthase</fullName>
    </alternativeName>
    <alternativeName>
        <fullName evidence="19">CTP:phosphatidate cytidylyltransferase</fullName>
    </alternativeName>
</protein>
<evidence type="ECO:0000256" key="4">
    <source>
        <dbReference type="ARBA" id="ARBA00005189"/>
    </source>
</evidence>
<evidence type="ECO:0000256" key="17">
    <source>
        <dbReference type="ARBA" id="ARBA00023264"/>
    </source>
</evidence>
<dbReference type="AlphaFoldDB" id="A0A841GE29"/>
<sequence length="270" mass="30330">MTKETKVRLISALIVAPFVVACFISYQSLIGLVSAIVLLASSELLFATLKKYRKNGILVVYIALLSAFPLLFGIWFLEQPMELLSVLYIIGIVFTLFVVKNKEIVMEFFGVYSISFIYISMNLSFFIPLYKFYGAAIALLTLTLSWAYDSFAYFFGLSFGKHKLSKVYSPNKSYEGLLGGIFGTFVYTLIYFVIVNNFSSYSIPLWYSIAFAIITGVMDTAGDIFESAIKRAYGLKNIGRFMPGHGGMLDRIDGLLFVAPVIYIFLKLFS</sequence>